<dbReference type="SUPFAM" id="SSF54534">
    <property type="entry name" value="FKBP-like"/>
    <property type="match status" value="1"/>
</dbReference>
<organism evidence="9 10">
    <name type="scientific">Pseudoprevotella muciniphila</name>
    <dbReference type="NCBI Taxonomy" id="2133944"/>
    <lineage>
        <taxon>Bacteria</taxon>
        <taxon>Pseudomonadati</taxon>
        <taxon>Bacteroidota</taxon>
        <taxon>Bacteroidia</taxon>
        <taxon>Bacteroidales</taxon>
        <taxon>Prevotellaceae</taxon>
        <taxon>Pseudoprevotella</taxon>
    </lineage>
</organism>
<dbReference type="Gene3D" id="3.10.50.40">
    <property type="match status" value="1"/>
</dbReference>
<evidence type="ECO:0000256" key="2">
    <source>
        <dbReference type="ARBA" id="ARBA00004496"/>
    </source>
</evidence>
<dbReference type="AlphaFoldDB" id="A0A5P8E5X9"/>
<dbReference type="Gene3D" id="2.40.10.330">
    <property type="match status" value="1"/>
</dbReference>
<dbReference type="GO" id="GO:0003755">
    <property type="term" value="F:peptidyl-prolyl cis-trans isomerase activity"/>
    <property type="evidence" value="ECO:0007669"/>
    <property type="project" value="UniProtKB-KW"/>
</dbReference>
<comment type="subcellular location">
    <subcellularLocation>
        <location evidence="2">Cytoplasm</location>
    </subcellularLocation>
</comment>
<evidence type="ECO:0000256" key="5">
    <source>
        <dbReference type="ARBA" id="ARBA00022490"/>
    </source>
</evidence>
<keyword evidence="6" id="KW-0697">Rotamase</keyword>
<reference evidence="9 10" key="1">
    <citation type="submission" date="2018-11" db="EMBL/GenBank/DDBJ databases">
        <authorList>
            <person name="Na S.W."/>
            <person name="Baik M."/>
        </authorList>
    </citation>
    <scope>NUCLEOTIDE SEQUENCE [LARGE SCALE GENOMIC DNA]</scope>
    <source>
        <strain evidence="9 10">E39</strain>
    </source>
</reference>
<dbReference type="Proteomes" id="UP000249375">
    <property type="component" value="Chromosome"/>
</dbReference>
<sequence length="205" mass="22539">MNKLITASYKLEAIDADGTKTIVEEAPIEAPFKFITGMGITLDTFESNIENLNEGDNFDFTLTPEEGYGPYMEEHVRDFDRSLFCVDGRFDKERIFVGAEVPLINEDGERFPGRVLEVTDKTVKIDLNDILAGKSLHFTGTIITSREATIEEMAGYINMISGEGCGCGCGCDHDHDHGEGCGCGHHHGHDHDHGEGCGCGHHHDH</sequence>
<dbReference type="InterPro" id="IPR048261">
    <property type="entry name" value="SlpA/SlyD-like_ins_sf"/>
</dbReference>
<keyword evidence="10" id="KW-1185">Reference proteome</keyword>
<comment type="catalytic activity">
    <reaction evidence="1">
        <text>[protein]-peptidylproline (omega=180) = [protein]-peptidylproline (omega=0)</text>
        <dbReference type="Rhea" id="RHEA:16237"/>
        <dbReference type="Rhea" id="RHEA-COMP:10747"/>
        <dbReference type="Rhea" id="RHEA-COMP:10748"/>
        <dbReference type="ChEBI" id="CHEBI:83833"/>
        <dbReference type="ChEBI" id="CHEBI:83834"/>
        <dbReference type="EC" id="5.2.1.8"/>
    </reaction>
</comment>
<evidence type="ECO:0000313" key="10">
    <source>
        <dbReference type="Proteomes" id="UP000249375"/>
    </source>
</evidence>
<dbReference type="KEGG" id="alq:C7Y71_004945"/>
<evidence type="ECO:0000256" key="7">
    <source>
        <dbReference type="ARBA" id="ARBA00023186"/>
    </source>
</evidence>
<name>A0A5P8E5X9_9BACT</name>
<proteinExistence type="inferred from homology"/>
<dbReference type="OrthoDB" id="9808891at2"/>
<keyword evidence="7" id="KW-0143">Chaperone</keyword>
<evidence type="ECO:0000313" key="9">
    <source>
        <dbReference type="EMBL" id="QFQ12413.1"/>
    </source>
</evidence>
<keyword evidence="8 9" id="KW-0413">Isomerase</keyword>
<evidence type="ECO:0000256" key="8">
    <source>
        <dbReference type="ARBA" id="ARBA00023235"/>
    </source>
</evidence>
<evidence type="ECO:0000256" key="3">
    <source>
        <dbReference type="ARBA" id="ARBA00006577"/>
    </source>
</evidence>
<dbReference type="InterPro" id="IPR046357">
    <property type="entry name" value="PPIase_dom_sf"/>
</dbReference>
<dbReference type="RefSeq" id="WP_111897278.1">
    <property type="nucleotide sequence ID" value="NZ_CP033459.1"/>
</dbReference>
<dbReference type="EMBL" id="CP033459">
    <property type="protein sequence ID" value="QFQ12413.1"/>
    <property type="molecule type" value="Genomic_DNA"/>
</dbReference>
<keyword evidence="5" id="KW-0963">Cytoplasm</keyword>
<comment type="similarity">
    <text evidence="3">Belongs to the FKBP-type PPIase family.</text>
</comment>
<evidence type="ECO:0000256" key="1">
    <source>
        <dbReference type="ARBA" id="ARBA00000971"/>
    </source>
</evidence>
<dbReference type="PANTHER" id="PTHR47861">
    <property type="entry name" value="FKBP-TYPE PEPTIDYL-PROLYL CIS-TRANS ISOMERASE SLYD"/>
    <property type="match status" value="1"/>
</dbReference>
<dbReference type="EC" id="5.2.1.8" evidence="4"/>
<dbReference type="PANTHER" id="PTHR47861:SF3">
    <property type="entry name" value="FKBP-TYPE PEPTIDYL-PROLYL CIS-TRANS ISOMERASE SLYD"/>
    <property type="match status" value="1"/>
</dbReference>
<dbReference type="GO" id="GO:0005737">
    <property type="term" value="C:cytoplasm"/>
    <property type="evidence" value="ECO:0007669"/>
    <property type="project" value="UniProtKB-SubCell"/>
</dbReference>
<protein>
    <recommendedName>
        <fullName evidence="4">peptidylprolyl isomerase</fullName>
        <ecNumber evidence="4">5.2.1.8</ecNumber>
    </recommendedName>
</protein>
<evidence type="ECO:0000256" key="4">
    <source>
        <dbReference type="ARBA" id="ARBA00013194"/>
    </source>
</evidence>
<gene>
    <name evidence="9" type="ORF">C7Y71_004945</name>
</gene>
<evidence type="ECO:0000256" key="6">
    <source>
        <dbReference type="ARBA" id="ARBA00023110"/>
    </source>
</evidence>
<accession>A0A5P8E5X9</accession>